<organism evidence="1 2">
    <name type="scientific">Eretmocerus hayati</name>
    <dbReference type="NCBI Taxonomy" id="131215"/>
    <lineage>
        <taxon>Eukaryota</taxon>
        <taxon>Metazoa</taxon>
        <taxon>Ecdysozoa</taxon>
        <taxon>Arthropoda</taxon>
        <taxon>Hexapoda</taxon>
        <taxon>Insecta</taxon>
        <taxon>Pterygota</taxon>
        <taxon>Neoptera</taxon>
        <taxon>Endopterygota</taxon>
        <taxon>Hymenoptera</taxon>
        <taxon>Apocrita</taxon>
        <taxon>Proctotrupomorpha</taxon>
        <taxon>Chalcidoidea</taxon>
        <taxon>Aphelinidae</taxon>
        <taxon>Aphelininae</taxon>
        <taxon>Eretmocerus</taxon>
    </lineage>
</organism>
<gene>
    <name evidence="1" type="ORF">QAD02_011410</name>
</gene>
<name>A0ACC2NWG6_9HYME</name>
<sequence>MELEICDIGAITQTDCHKQCYTKKNEIHDLSYLDQSDQVLLMHRIENSQGDGKDHVKTICDHHSYMFLGPGYANLQRKCDDPDKVHKKSVNNQLREITLEMSDQFHDVSNIRSIPGKKLCTNCVSRVRLKIAEGANKNATKMEEIAALQNVGTSQQSEFSESVHASQSSSSAYSIGSQSRKKLATIYEVLEVPPLEREKLTGARFRVEALDNISTIQNRIVEAVEKSFDCKVTDKEVDLKDLLSKDRYFSQMIQNLQYRFRCANTIREKIETLSLLPTDWTVKNAKEHFQCTRYMFNKMMKFRLSMDHDPRKAQKMYPVDVEKSIIDYYMDQKNCYICPGTRQYLTVLNSDTNEKKQRQKRLLLYTIQELYKRWKRENSHLPKLPGLTFFQSFRPKECLSAGDPGTHSICVCAQHENIKMKIYALKANITYRDILERVVCDVENGNCMLKRCKHCPGVNGAVEYLSDIVQMTGESQITFKTWTTGGNSGSGKSSAMSVQSETQTTDTFIRKLSEDIVKLTTHHYIAEMQKEFLDYCKQNLDEFTILVLMDFAENYAFIIQRSVQAWYFNNNNTQATVHPIVVYYKSSDGEIKVANYCVISDSTQHTAPTVYAFQKEFTAQVKADFPHIKWIMYFSDGAPTQYKNKNNFANMCVHERDFGLKIKSYNFFATSHGKSPCDGIGAVAKREITRIALRRPVDQPIANARDMFEAASDNIKGIKFLWVSAKDINAANRKLNKLHASVETVPGTRDYHCCIPKPNGFLEFKTFSSDTRSTTIKIL</sequence>
<keyword evidence="2" id="KW-1185">Reference proteome</keyword>
<protein>
    <submittedName>
        <fullName evidence="1">Uncharacterized protein</fullName>
    </submittedName>
</protein>
<evidence type="ECO:0000313" key="2">
    <source>
        <dbReference type="Proteomes" id="UP001239111"/>
    </source>
</evidence>
<comment type="caution">
    <text evidence="1">The sequence shown here is derived from an EMBL/GenBank/DDBJ whole genome shotgun (WGS) entry which is preliminary data.</text>
</comment>
<dbReference type="Proteomes" id="UP001239111">
    <property type="component" value="Chromosome 2"/>
</dbReference>
<accession>A0ACC2NWG6</accession>
<dbReference type="EMBL" id="CM056742">
    <property type="protein sequence ID" value="KAJ8675624.1"/>
    <property type="molecule type" value="Genomic_DNA"/>
</dbReference>
<reference evidence="1" key="1">
    <citation type="submission" date="2023-04" db="EMBL/GenBank/DDBJ databases">
        <title>A chromosome-level genome assembly of the parasitoid wasp Eretmocerus hayati.</title>
        <authorList>
            <person name="Zhong Y."/>
            <person name="Liu S."/>
            <person name="Liu Y."/>
        </authorList>
    </citation>
    <scope>NUCLEOTIDE SEQUENCE</scope>
    <source>
        <strain evidence="1">ZJU_SS_LIU_2023</strain>
    </source>
</reference>
<evidence type="ECO:0000313" key="1">
    <source>
        <dbReference type="EMBL" id="KAJ8675624.1"/>
    </source>
</evidence>
<proteinExistence type="predicted"/>